<sequence>MNRRWIVASLLAWPLVACAAPATQEASQQSEAQRLEKFAVSQCLQRAFPDTPFGADARRASGGYVELGSADADVYGEIAALVGAHLAKPYQSKSGEPLHVMQCLDLLQSPALAKLVKPYR</sequence>
<dbReference type="EMBL" id="CAADIG010000039">
    <property type="protein sequence ID" value="VFR52189.1"/>
    <property type="molecule type" value="Genomic_DNA"/>
</dbReference>
<reference evidence="6" key="1">
    <citation type="submission" date="2019-03" db="EMBL/GenBank/DDBJ databases">
        <authorList>
            <person name="Danneels B."/>
        </authorList>
    </citation>
    <scope>NUCLEOTIDE SEQUENCE</scope>
</reference>
<dbReference type="AlphaFoldDB" id="A0A484YWB6"/>
<accession>A0A484YWB6</accession>
<dbReference type="EMBL" id="CAADID010000005">
    <property type="protein sequence ID" value="VFR58577.1"/>
    <property type="molecule type" value="Genomic_DNA"/>
</dbReference>
<dbReference type="EMBL" id="CAADHY010000032">
    <property type="protein sequence ID" value="VFR33939.1"/>
    <property type="molecule type" value="Genomic_DNA"/>
</dbReference>
<evidence type="ECO:0000313" key="3">
    <source>
        <dbReference type="EMBL" id="VFR58577.1"/>
    </source>
</evidence>
<dbReference type="EMBL" id="CAADIZ010000082">
    <property type="protein sequence ID" value="VFS38029.1"/>
    <property type="molecule type" value="Genomic_DNA"/>
</dbReference>
<evidence type="ECO:0000313" key="4">
    <source>
        <dbReference type="EMBL" id="VFR86718.1"/>
    </source>
</evidence>
<name>A0A484YWB6_9ZZZZ</name>
<evidence type="ECO:0000313" key="2">
    <source>
        <dbReference type="EMBL" id="VFR52189.1"/>
    </source>
</evidence>
<dbReference type="Pfam" id="PF16695">
    <property type="entry name" value="Tai4"/>
    <property type="match status" value="1"/>
</dbReference>
<dbReference type="InterPro" id="IPR038314">
    <property type="entry name" value="T6SS_sf"/>
</dbReference>
<gene>
    <name evidence="1" type="ORF">AMP9_2994</name>
    <name evidence="2" type="ORF">ANT2_3049</name>
    <name evidence="3" type="ORF">ANT3_3051</name>
    <name evidence="4" type="ORF">BRI9_3264</name>
    <name evidence="5" type="ORF">IVO3_3259</name>
    <name evidence="6" type="ORF">RAN7_3233</name>
</gene>
<evidence type="ECO:0000313" key="6">
    <source>
        <dbReference type="EMBL" id="VFS38029.1"/>
    </source>
</evidence>
<dbReference type="EMBL" id="CAADIK010000067">
    <property type="protein sequence ID" value="VFR86718.1"/>
    <property type="molecule type" value="Genomic_DNA"/>
</dbReference>
<dbReference type="EMBL" id="CAADIP010000037">
    <property type="protein sequence ID" value="VFR93971.1"/>
    <property type="molecule type" value="Genomic_DNA"/>
</dbReference>
<proteinExistence type="predicted"/>
<protein>
    <submittedName>
        <fullName evidence="6">Exported protein</fullName>
    </submittedName>
</protein>
<dbReference type="InterPro" id="IPR032032">
    <property type="entry name" value="Tai4"/>
</dbReference>
<organism evidence="6">
    <name type="scientific">plant metagenome</name>
    <dbReference type="NCBI Taxonomy" id="1297885"/>
    <lineage>
        <taxon>unclassified sequences</taxon>
        <taxon>metagenomes</taxon>
        <taxon>organismal metagenomes</taxon>
    </lineage>
</organism>
<dbReference type="Gene3D" id="1.20.120.1620">
    <property type="match status" value="1"/>
</dbReference>
<evidence type="ECO:0000313" key="5">
    <source>
        <dbReference type="EMBL" id="VFR93971.1"/>
    </source>
</evidence>
<evidence type="ECO:0000313" key="1">
    <source>
        <dbReference type="EMBL" id="VFR33939.1"/>
    </source>
</evidence>